<dbReference type="KEGG" id="vil:CFK37_17775"/>
<proteinExistence type="predicted"/>
<dbReference type="SUPFAM" id="SSF55729">
    <property type="entry name" value="Acyl-CoA N-acyltransferases (Nat)"/>
    <property type="match status" value="1"/>
</dbReference>
<dbReference type="Gene3D" id="3.40.630.30">
    <property type="match status" value="1"/>
</dbReference>
<dbReference type="GO" id="GO:0016747">
    <property type="term" value="F:acyltransferase activity, transferring groups other than amino-acyl groups"/>
    <property type="evidence" value="ECO:0007669"/>
    <property type="project" value="InterPro"/>
</dbReference>
<keyword evidence="2" id="KW-0012">Acyltransferase</keyword>
<dbReference type="Proteomes" id="UP000198312">
    <property type="component" value="Chromosome"/>
</dbReference>
<dbReference type="InterPro" id="IPR050680">
    <property type="entry name" value="YpeA/RimI_acetyltransf"/>
</dbReference>
<gene>
    <name evidence="4" type="ORF">CFK37_17775</name>
</gene>
<sequence>MIRKYKLNNKGNVYLALNNEQIMASVTISDGEIDNLIVSPEYQGRGYGKKALHFGINQLLNQGYKDIRICYMENNTVAENLYYSLGFKPVQTTHVYREFL</sequence>
<evidence type="ECO:0000259" key="3">
    <source>
        <dbReference type="PROSITE" id="PS51186"/>
    </source>
</evidence>
<dbReference type="OrthoDB" id="9789605at2"/>
<dbReference type="PROSITE" id="PS51186">
    <property type="entry name" value="GNAT"/>
    <property type="match status" value="1"/>
</dbReference>
<keyword evidence="1" id="KW-0808">Transferase</keyword>
<dbReference type="InterPro" id="IPR016181">
    <property type="entry name" value="Acyl_CoA_acyltransferase"/>
</dbReference>
<accession>A0A220U7K8</accession>
<feature type="domain" description="N-acetyltransferase" evidence="3">
    <location>
        <begin position="1"/>
        <end position="100"/>
    </location>
</feature>
<dbReference type="PANTHER" id="PTHR43420">
    <property type="entry name" value="ACETYLTRANSFERASE"/>
    <property type="match status" value="1"/>
</dbReference>
<name>A0A220U7K8_9BACI</name>
<dbReference type="AlphaFoldDB" id="A0A220U7K8"/>
<dbReference type="EMBL" id="CP022315">
    <property type="protein sequence ID" value="ASK63876.1"/>
    <property type="molecule type" value="Genomic_DNA"/>
</dbReference>
<evidence type="ECO:0000256" key="1">
    <source>
        <dbReference type="ARBA" id="ARBA00022679"/>
    </source>
</evidence>
<reference evidence="4 5" key="1">
    <citation type="submission" date="2017-07" db="EMBL/GenBank/DDBJ databases">
        <title>Virgibacillus sp. LM2416.</title>
        <authorList>
            <person name="Tak E.J."/>
            <person name="Bae J.-W."/>
        </authorList>
    </citation>
    <scope>NUCLEOTIDE SEQUENCE [LARGE SCALE GENOMIC DNA]</scope>
    <source>
        <strain evidence="4 5">LM2416</strain>
    </source>
</reference>
<protein>
    <recommendedName>
        <fullName evidence="3">N-acetyltransferase domain-containing protein</fullName>
    </recommendedName>
</protein>
<evidence type="ECO:0000313" key="4">
    <source>
        <dbReference type="EMBL" id="ASK63876.1"/>
    </source>
</evidence>
<evidence type="ECO:0000256" key="2">
    <source>
        <dbReference type="ARBA" id="ARBA00023315"/>
    </source>
</evidence>
<keyword evidence="5" id="KW-1185">Reference proteome</keyword>
<dbReference type="CDD" id="cd04301">
    <property type="entry name" value="NAT_SF"/>
    <property type="match status" value="1"/>
</dbReference>
<organism evidence="4 5">
    <name type="scientific">Virgibacillus phasianinus</name>
    <dbReference type="NCBI Taxonomy" id="2017483"/>
    <lineage>
        <taxon>Bacteria</taxon>
        <taxon>Bacillati</taxon>
        <taxon>Bacillota</taxon>
        <taxon>Bacilli</taxon>
        <taxon>Bacillales</taxon>
        <taxon>Bacillaceae</taxon>
        <taxon>Virgibacillus</taxon>
    </lineage>
</organism>
<evidence type="ECO:0000313" key="5">
    <source>
        <dbReference type="Proteomes" id="UP000198312"/>
    </source>
</evidence>
<dbReference type="Pfam" id="PF00583">
    <property type="entry name" value="Acetyltransf_1"/>
    <property type="match status" value="1"/>
</dbReference>
<dbReference type="InterPro" id="IPR000182">
    <property type="entry name" value="GNAT_dom"/>
</dbReference>